<feature type="domain" description="Ribosome maturation factor RimP C-terminal" evidence="6">
    <location>
        <begin position="98"/>
        <end position="168"/>
    </location>
</feature>
<dbReference type="EMBL" id="FXWK01000002">
    <property type="protein sequence ID" value="SMQ85811.1"/>
    <property type="molecule type" value="Genomic_DNA"/>
</dbReference>
<evidence type="ECO:0000313" key="8">
    <source>
        <dbReference type="Proteomes" id="UP000194474"/>
    </source>
</evidence>
<dbReference type="CDD" id="cd01734">
    <property type="entry name" value="YlxS_C"/>
    <property type="match status" value="1"/>
</dbReference>
<keyword evidence="1 3" id="KW-0963">Cytoplasm</keyword>
<dbReference type="SUPFAM" id="SSF75420">
    <property type="entry name" value="YhbC-like, N-terminal domain"/>
    <property type="match status" value="1"/>
</dbReference>
<protein>
    <recommendedName>
        <fullName evidence="3">Ribosome maturation factor RimP</fullName>
    </recommendedName>
</protein>
<dbReference type="PANTHER" id="PTHR33867:SF1">
    <property type="entry name" value="RIBOSOME MATURATION FACTOR RIMP"/>
    <property type="match status" value="1"/>
</dbReference>
<dbReference type="HAMAP" id="MF_01077">
    <property type="entry name" value="RimP"/>
    <property type="match status" value="1"/>
</dbReference>
<accession>A0A1Y6G6J2</accession>
<keyword evidence="8" id="KW-1185">Reference proteome</keyword>
<feature type="compositionally biased region" description="Basic and acidic residues" evidence="4">
    <location>
        <begin position="215"/>
        <end position="228"/>
    </location>
</feature>
<organism evidence="7 8">
    <name type="scientific">Devosia lucknowensis</name>
    <dbReference type="NCBI Taxonomy" id="1096929"/>
    <lineage>
        <taxon>Bacteria</taxon>
        <taxon>Pseudomonadati</taxon>
        <taxon>Pseudomonadota</taxon>
        <taxon>Alphaproteobacteria</taxon>
        <taxon>Hyphomicrobiales</taxon>
        <taxon>Devosiaceae</taxon>
        <taxon>Devosia</taxon>
    </lineage>
</organism>
<reference evidence="8" key="1">
    <citation type="submission" date="2017-04" db="EMBL/GenBank/DDBJ databases">
        <authorList>
            <person name="Varghese N."/>
            <person name="Submissions S."/>
        </authorList>
    </citation>
    <scope>NUCLEOTIDE SEQUENCE [LARGE SCALE GENOMIC DNA]</scope>
</reference>
<dbReference type="InterPro" id="IPR036847">
    <property type="entry name" value="RimP_C_sf"/>
</dbReference>
<feature type="domain" description="Ribosome maturation factor RimP N-terminal" evidence="5">
    <location>
        <begin position="23"/>
        <end position="95"/>
    </location>
</feature>
<dbReference type="NCBIfam" id="NF000932">
    <property type="entry name" value="PRK00092.2-5"/>
    <property type="match status" value="1"/>
</dbReference>
<evidence type="ECO:0000256" key="1">
    <source>
        <dbReference type="ARBA" id="ARBA00022490"/>
    </source>
</evidence>
<sequence>MAFDLTEKRYIKETGLEARIARIVEPVANGLGYALVRVKVTPENGCTLQIMAEDENGRFNINDCEALSKDLSPVLDVEDPIDREYHLEVSSPGIDRPLVRKRDFERFLGHEAKVELLDMINGRKRFRGHVHAVDDEGVTIRLPDAPGGTDPDHKLIFTTIAEAKLVMTDKLMDMARADQELHPIDDDETETVEYADADNDDAIADEPATDMVEDTTAKDKDNSSEEKN</sequence>
<dbReference type="PANTHER" id="PTHR33867">
    <property type="entry name" value="RIBOSOME MATURATION FACTOR RIMP"/>
    <property type="match status" value="1"/>
</dbReference>
<dbReference type="InterPro" id="IPR035956">
    <property type="entry name" value="RimP_N_sf"/>
</dbReference>
<comment type="subcellular location">
    <subcellularLocation>
        <location evidence="3">Cytoplasm</location>
    </subcellularLocation>
</comment>
<dbReference type="GO" id="GO:0000028">
    <property type="term" value="P:ribosomal small subunit assembly"/>
    <property type="evidence" value="ECO:0007669"/>
    <property type="project" value="TreeGrafter"/>
</dbReference>
<evidence type="ECO:0000256" key="2">
    <source>
        <dbReference type="ARBA" id="ARBA00022517"/>
    </source>
</evidence>
<comment type="function">
    <text evidence="3">Required for maturation of 30S ribosomal subunits.</text>
</comment>
<dbReference type="GO" id="GO:0006412">
    <property type="term" value="P:translation"/>
    <property type="evidence" value="ECO:0007669"/>
    <property type="project" value="TreeGrafter"/>
</dbReference>
<dbReference type="InterPro" id="IPR003728">
    <property type="entry name" value="Ribosome_maturation_RimP"/>
</dbReference>
<dbReference type="RefSeq" id="WP_244557557.1">
    <property type="nucleotide sequence ID" value="NZ_FXWK01000002.1"/>
</dbReference>
<comment type="similarity">
    <text evidence="3">Belongs to the RimP family.</text>
</comment>
<dbReference type="Proteomes" id="UP000194474">
    <property type="component" value="Unassembled WGS sequence"/>
</dbReference>
<evidence type="ECO:0000256" key="3">
    <source>
        <dbReference type="HAMAP-Rule" id="MF_01077"/>
    </source>
</evidence>
<dbReference type="Gene3D" id="2.30.30.180">
    <property type="entry name" value="Ribosome maturation factor RimP, C-terminal domain"/>
    <property type="match status" value="1"/>
</dbReference>
<dbReference type="GO" id="GO:0005829">
    <property type="term" value="C:cytosol"/>
    <property type="evidence" value="ECO:0007669"/>
    <property type="project" value="TreeGrafter"/>
</dbReference>
<dbReference type="Pfam" id="PF02576">
    <property type="entry name" value="RimP_N"/>
    <property type="match status" value="1"/>
</dbReference>
<evidence type="ECO:0000259" key="6">
    <source>
        <dbReference type="Pfam" id="PF17384"/>
    </source>
</evidence>
<dbReference type="SUPFAM" id="SSF74942">
    <property type="entry name" value="YhbC-like, C-terminal domain"/>
    <property type="match status" value="1"/>
</dbReference>
<name>A0A1Y6G6J2_9HYPH</name>
<keyword evidence="2 3" id="KW-0690">Ribosome biogenesis</keyword>
<dbReference type="InterPro" id="IPR028989">
    <property type="entry name" value="RimP_N"/>
</dbReference>
<dbReference type="AlphaFoldDB" id="A0A1Y6G6J2"/>
<feature type="region of interest" description="Disordered" evidence="4">
    <location>
        <begin position="195"/>
        <end position="228"/>
    </location>
</feature>
<evidence type="ECO:0000259" key="5">
    <source>
        <dbReference type="Pfam" id="PF02576"/>
    </source>
</evidence>
<feature type="compositionally biased region" description="Acidic residues" evidence="4">
    <location>
        <begin position="195"/>
        <end position="213"/>
    </location>
</feature>
<gene>
    <name evidence="3" type="primary">rimP</name>
    <name evidence="7" type="ORF">SAMN06295905_3103</name>
</gene>
<evidence type="ECO:0000256" key="4">
    <source>
        <dbReference type="SAM" id="MobiDB-lite"/>
    </source>
</evidence>
<dbReference type="Pfam" id="PF17384">
    <property type="entry name" value="DUF150_C"/>
    <property type="match status" value="1"/>
</dbReference>
<proteinExistence type="inferred from homology"/>
<evidence type="ECO:0000313" key="7">
    <source>
        <dbReference type="EMBL" id="SMQ85811.1"/>
    </source>
</evidence>
<dbReference type="InterPro" id="IPR028998">
    <property type="entry name" value="RimP_C"/>
</dbReference>
<dbReference type="Gene3D" id="3.30.300.70">
    <property type="entry name" value="RimP-like superfamily, N-terminal"/>
    <property type="match status" value="1"/>
</dbReference>